<dbReference type="Pfam" id="PF04093">
    <property type="entry name" value="MreD"/>
    <property type="match status" value="1"/>
</dbReference>
<dbReference type="EMBL" id="JBHUMM010000002">
    <property type="protein sequence ID" value="MFD2670485.1"/>
    <property type="molecule type" value="Genomic_DNA"/>
</dbReference>
<keyword evidence="10" id="KW-1185">Reference proteome</keyword>
<protein>
    <submittedName>
        <fullName evidence="9">Rod shape-determining protein MreD</fullName>
    </submittedName>
</protein>
<evidence type="ECO:0000313" key="9">
    <source>
        <dbReference type="EMBL" id="MFD2670485.1"/>
    </source>
</evidence>
<comment type="caution">
    <text evidence="9">The sequence shown here is derived from an EMBL/GenBank/DDBJ whole genome shotgun (WGS) entry which is preliminary data.</text>
</comment>
<accession>A0ABW5R7C2</accession>
<feature type="transmembrane region" description="Helical" evidence="8">
    <location>
        <begin position="99"/>
        <end position="125"/>
    </location>
</feature>
<feature type="transmembrane region" description="Helical" evidence="8">
    <location>
        <begin position="132"/>
        <end position="156"/>
    </location>
</feature>
<comment type="similarity">
    <text evidence="2">Belongs to the MreD family.</text>
</comment>
<evidence type="ECO:0000256" key="2">
    <source>
        <dbReference type="ARBA" id="ARBA00007776"/>
    </source>
</evidence>
<evidence type="ECO:0000256" key="7">
    <source>
        <dbReference type="ARBA" id="ARBA00023136"/>
    </source>
</evidence>
<organism evidence="9 10">
    <name type="scientific">Marinicrinis sediminis</name>
    <dbReference type="NCBI Taxonomy" id="1652465"/>
    <lineage>
        <taxon>Bacteria</taxon>
        <taxon>Bacillati</taxon>
        <taxon>Bacillota</taxon>
        <taxon>Bacilli</taxon>
        <taxon>Bacillales</taxon>
        <taxon>Paenibacillaceae</taxon>
    </lineage>
</organism>
<keyword evidence="6 8" id="KW-1133">Transmembrane helix</keyword>
<keyword evidence="7 8" id="KW-0472">Membrane</keyword>
<keyword evidence="3" id="KW-1003">Cell membrane</keyword>
<dbReference type="NCBIfam" id="TIGR03426">
    <property type="entry name" value="shape_MreD"/>
    <property type="match status" value="1"/>
</dbReference>
<evidence type="ECO:0000256" key="3">
    <source>
        <dbReference type="ARBA" id="ARBA00022475"/>
    </source>
</evidence>
<dbReference type="RefSeq" id="WP_379927874.1">
    <property type="nucleotide sequence ID" value="NZ_JBHUMM010000002.1"/>
</dbReference>
<evidence type="ECO:0000256" key="8">
    <source>
        <dbReference type="SAM" id="Phobius"/>
    </source>
</evidence>
<name>A0ABW5R7C2_9BACL</name>
<reference evidence="10" key="1">
    <citation type="journal article" date="2019" name="Int. J. Syst. Evol. Microbiol.">
        <title>The Global Catalogue of Microorganisms (GCM) 10K type strain sequencing project: providing services to taxonomists for standard genome sequencing and annotation.</title>
        <authorList>
            <consortium name="The Broad Institute Genomics Platform"/>
            <consortium name="The Broad Institute Genome Sequencing Center for Infectious Disease"/>
            <person name="Wu L."/>
            <person name="Ma J."/>
        </authorList>
    </citation>
    <scope>NUCLEOTIDE SEQUENCE [LARGE SCALE GENOMIC DNA]</scope>
    <source>
        <strain evidence="10">KCTC 33676</strain>
    </source>
</reference>
<dbReference type="InterPro" id="IPR007227">
    <property type="entry name" value="Cell_shape_determining_MreD"/>
</dbReference>
<gene>
    <name evidence="9" type="primary">mreD</name>
    <name evidence="9" type="ORF">ACFSUC_02540</name>
</gene>
<sequence length="173" mass="20163">MMRKQMLWVLVLLVFILEGSLIPWLFPREWLFHLSFRFVLVLILMVAIKGKRHHSMAMGIVFGILYDILFFGHMLGMYTFVMGLCGYAAGLYAEKLQPAFLGSIWIIAAFLLFEEVAVYSIYALFQIHQESIIWAFSQHMVPSILLNLFFAVAIYLPFNSMIEKSEQKEVRNR</sequence>
<keyword evidence="5" id="KW-0133">Cell shape</keyword>
<keyword evidence="4 8" id="KW-0812">Transmembrane</keyword>
<feature type="transmembrane region" description="Helical" evidence="8">
    <location>
        <begin position="31"/>
        <end position="48"/>
    </location>
</feature>
<dbReference type="Proteomes" id="UP001597497">
    <property type="component" value="Unassembled WGS sequence"/>
</dbReference>
<evidence type="ECO:0000256" key="6">
    <source>
        <dbReference type="ARBA" id="ARBA00022989"/>
    </source>
</evidence>
<comment type="subcellular location">
    <subcellularLocation>
        <location evidence="1">Cell membrane</location>
        <topology evidence="1">Multi-pass membrane protein</topology>
    </subcellularLocation>
</comment>
<evidence type="ECO:0000256" key="5">
    <source>
        <dbReference type="ARBA" id="ARBA00022960"/>
    </source>
</evidence>
<evidence type="ECO:0000313" key="10">
    <source>
        <dbReference type="Proteomes" id="UP001597497"/>
    </source>
</evidence>
<evidence type="ECO:0000256" key="1">
    <source>
        <dbReference type="ARBA" id="ARBA00004651"/>
    </source>
</evidence>
<feature type="transmembrane region" description="Helical" evidence="8">
    <location>
        <begin position="60"/>
        <end position="93"/>
    </location>
</feature>
<evidence type="ECO:0000256" key="4">
    <source>
        <dbReference type="ARBA" id="ARBA00022692"/>
    </source>
</evidence>
<proteinExistence type="inferred from homology"/>